<reference evidence="19" key="1">
    <citation type="journal article" date="2021" name="Sci. Rep.">
        <title>Diploid genomic architecture of Nitzschia inconspicua, an elite biomass production diatom.</title>
        <authorList>
            <person name="Oliver A."/>
            <person name="Podell S."/>
            <person name="Pinowska A."/>
            <person name="Traller J.C."/>
            <person name="Smith S.R."/>
            <person name="McClure R."/>
            <person name="Beliaev A."/>
            <person name="Bohutskyi P."/>
            <person name="Hill E.A."/>
            <person name="Rabines A."/>
            <person name="Zheng H."/>
            <person name="Allen L.Z."/>
            <person name="Kuo A."/>
            <person name="Grigoriev I.V."/>
            <person name="Allen A.E."/>
            <person name="Hazlebeck D."/>
            <person name="Allen E.E."/>
        </authorList>
    </citation>
    <scope>NUCLEOTIDE SEQUENCE</scope>
    <source>
        <strain evidence="19">Hildebrandi</strain>
    </source>
</reference>
<dbReference type="GO" id="GO:0006353">
    <property type="term" value="P:DNA-templated transcription termination"/>
    <property type="evidence" value="ECO:0007669"/>
    <property type="project" value="UniProtKB-KW"/>
</dbReference>
<keyword evidence="7 12" id="KW-0269">Exonuclease</keyword>
<keyword evidence="5 12" id="KW-0540">Nuclease</keyword>
<evidence type="ECO:0000313" key="20">
    <source>
        <dbReference type="Proteomes" id="UP000693970"/>
    </source>
</evidence>
<keyword evidence="6 12" id="KW-0378">Hydrolase</keyword>
<keyword evidence="10" id="KW-0539">Nucleus</keyword>
<feature type="region of interest" description="Disordered" evidence="13">
    <location>
        <begin position="1518"/>
        <end position="1557"/>
    </location>
</feature>
<dbReference type="OrthoDB" id="372487at2759"/>
<keyword evidence="12" id="KW-0694">RNA-binding</keyword>
<keyword evidence="4" id="KW-0507">mRNA processing</keyword>
<evidence type="ECO:0000259" key="16">
    <source>
        <dbReference type="Pfam" id="PF18129"/>
    </source>
</evidence>
<evidence type="ECO:0000259" key="17">
    <source>
        <dbReference type="Pfam" id="PF18332"/>
    </source>
</evidence>
<dbReference type="GO" id="GO:0006397">
    <property type="term" value="P:mRNA processing"/>
    <property type="evidence" value="ECO:0007669"/>
    <property type="project" value="UniProtKB-KW"/>
</dbReference>
<dbReference type="GO" id="GO:0005634">
    <property type="term" value="C:nucleus"/>
    <property type="evidence" value="ECO:0007669"/>
    <property type="project" value="UniProtKB-SubCell"/>
</dbReference>
<dbReference type="InterPro" id="IPR041385">
    <property type="entry name" value="SH3_12"/>
</dbReference>
<sequence>MGVPKFYRWISERYTKINEIVSDSALLPEFDHLYLDMNGIIHGCTHPSHLDLSDVLSERDMMLGIMHYLDRIITQIVKPRVSVYMAIDGVAPRAKLNQQRSRRFRAAKDMAEATKDMAKERDEAGNLKSPNVFDSNCITPGTEFMARVSETIKYFIRKKIKEDPIWRDLKIIFSGQEIPGEGEHKIMEHIRMMRNQPGYQPNTRHCIYGQDADLIMLGLVTHEPHFTILREVIDFSSGFVNKNTLQMVKKYTKESDFQLLHLSVLREYLYLEFCRDLPPGTVDLERTIDDFVFMTFLVGNDFLPHLNTLDIGEGAFDLLFKVYKEQRPGWGAGQYLTKSGDISDPARLEAFLAAIGSVETETLEEREKNDAEYVKKKRQWNKRDGMPQGPSDAEIKAVEDAKQNDYLSMMNELMSKHKNDTFVDGWTPVNPGEKDFKGRYYFEKLKLTPLDITEHHALRQAYIEGLMWCLAYYYRGCISWGWFYPYHYGPMLSDLRNLPEMFERINFTLGKPILPFQQLMSCLPPASSSLLPMPFKNLMTSPDSPIIHFYPVDFEVDMNGKKNPWEGVNLLPFIEIDLLLDTIAKYVPDEKLTPAERNRNQVGEIFFYTFDMTATETVEAPHKGIGLTDIVKCHSRVTIMPEYESYGVSFKPELIPGTQIPYPGFPSLNVLPIADAELVPIGVKVFGFPSKYSTMVLRLHKMPEMPPVETLADNLLDKSLFINWPMMHEAKVTAISDSKTEIRLYKGKKKSKKWNKMEEDRWATESEEMMQNYLGGTNIPGSGGVEIGEVKIRLRLLPLQGMKTNPGNGSTKKLFGKEEAEVPLQLALWQAPAPDPRFIERGPRSLSDRFPSNCNVVLTKGKYRGCIGMVVGVADNKNVGVKVLTMPPEVPFGLALARSVYESYISSADAARILKINPSLFGRITSSLIFSQGGYDLGLNLKSQEGLCVAGYTRKKREVATNGFGKPLDEKKAWDSGDSLLVIGSSRTVGNTEETHEERIQWEYTPKAIRLVNEYRQKFPQLFNALTKLPSEKKYDANQVFGPNGVEWLAVIRDWLNNLDSAKLPRVPISTDTMSQEAVIAVEKAADVRNLAIKKKGFPKESLIKIPGSALYRENSTGPTDVMLASDHNDNEAPELGDRIVNLCASGIPFGARGTVVGIHKATTGCVEVVMDEEFVGGTNLQGLCSNFRGKLAVWAHLMRITVENNQVVVDRLAPQGSGKANVNKILADIEKQVTNDNKAANVPVTLPPKNAPAKASLSTSTPSRHVSTGRNRAVSSGKSRSESTAKDRQAGWREAKGPPEKGIGFKSRKGKNGLNRWKNFINGKKKPDAAASAQTVTSKATELKAILGVTPSPASNLKAMLGVGAAPAAPLMSVPPPQPSADPAAGLKALLGVGATSTPVPVPAQNPVSSPPLPPPPSAADKLMQLMVKQQYPSQSIPPPLPAVSAFNFSYTEEGKEAPEPPIVSMGPPPMPPQVMGMGFPPPPPVPMMSPYGYLPHPGMPPMMGHPGMMQMGMGMPPQQILFSNSGSGLPVLSDKDFPPIGVPSSVTSDKAQQQK</sequence>
<comment type="subcellular location">
    <subcellularLocation>
        <location evidence="12">Cytoplasm</location>
    </subcellularLocation>
    <subcellularLocation>
        <location evidence="1">Nucleus</location>
    </subcellularLocation>
</comment>
<dbReference type="Pfam" id="PF17846">
    <property type="entry name" value="XRN_M"/>
    <property type="match status" value="1"/>
</dbReference>
<feature type="compositionally biased region" description="Polar residues" evidence="13">
    <location>
        <begin position="1546"/>
        <end position="1557"/>
    </location>
</feature>
<protein>
    <recommendedName>
        <fullName evidence="12">5'-3' exoribonuclease 1</fullName>
        <ecNumber evidence="12">3.1.13.-</ecNumber>
    </recommendedName>
</protein>
<keyword evidence="2" id="KW-0806">Transcription termination</keyword>
<dbReference type="GO" id="GO:0000956">
    <property type="term" value="P:nuclear-transcribed mRNA catabolic process"/>
    <property type="evidence" value="ECO:0007669"/>
    <property type="project" value="TreeGrafter"/>
</dbReference>
<dbReference type="GO" id="GO:0006364">
    <property type="term" value="P:rRNA processing"/>
    <property type="evidence" value="ECO:0007669"/>
    <property type="project" value="UniProtKB-KW"/>
</dbReference>
<evidence type="ECO:0000259" key="18">
    <source>
        <dbReference type="Pfam" id="PF18334"/>
    </source>
</evidence>
<dbReference type="Pfam" id="PF03159">
    <property type="entry name" value="XRN_N"/>
    <property type="match status" value="1"/>
</dbReference>
<accession>A0A9K3KFL7</accession>
<dbReference type="EC" id="3.1.13.-" evidence="12"/>
<keyword evidence="8" id="KW-0805">Transcription regulation</keyword>
<dbReference type="EMBL" id="JAGRRH010000025">
    <property type="protein sequence ID" value="KAG7342396.1"/>
    <property type="molecule type" value="Genomic_DNA"/>
</dbReference>
<dbReference type="Proteomes" id="UP000693970">
    <property type="component" value="Unassembled WGS sequence"/>
</dbReference>
<dbReference type="InterPro" id="IPR016494">
    <property type="entry name" value="5_3_exoribonuclease_1"/>
</dbReference>
<dbReference type="InterPro" id="IPR041412">
    <property type="entry name" value="Xrn1_helical"/>
</dbReference>
<dbReference type="CDD" id="cd18673">
    <property type="entry name" value="PIN_XRN1-2-like"/>
    <property type="match status" value="1"/>
</dbReference>
<keyword evidence="12" id="KW-0963">Cytoplasm</keyword>
<organism evidence="19 20">
    <name type="scientific">Nitzschia inconspicua</name>
    <dbReference type="NCBI Taxonomy" id="303405"/>
    <lineage>
        <taxon>Eukaryota</taxon>
        <taxon>Sar</taxon>
        <taxon>Stramenopiles</taxon>
        <taxon>Ochrophyta</taxon>
        <taxon>Bacillariophyta</taxon>
        <taxon>Bacillariophyceae</taxon>
        <taxon>Bacillariophycidae</taxon>
        <taxon>Bacillariales</taxon>
        <taxon>Bacillariaceae</taxon>
        <taxon>Nitzschia</taxon>
    </lineage>
</organism>
<comment type="caution">
    <text evidence="19">The sequence shown here is derived from an EMBL/GenBank/DDBJ whole genome shotgun (WGS) entry which is preliminary data.</text>
</comment>
<feature type="domain" description="5'-3' exoribonuclease 1 D1" evidence="17">
    <location>
        <begin position="664"/>
        <end position="841"/>
    </location>
</feature>
<evidence type="ECO:0000256" key="7">
    <source>
        <dbReference type="ARBA" id="ARBA00022839"/>
    </source>
</evidence>
<evidence type="ECO:0000256" key="11">
    <source>
        <dbReference type="ARBA" id="ARBA00038299"/>
    </source>
</evidence>
<dbReference type="PIRSF" id="PIRSF006743">
    <property type="entry name" value="Exonuclease_Xnr1"/>
    <property type="match status" value="1"/>
</dbReference>
<feature type="domain" description="Exoribonuclease Xrn1 D2/D3" evidence="18">
    <location>
        <begin position="847"/>
        <end position="957"/>
    </location>
</feature>
<dbReference type="GO" id="GO:0003723">
    <property type="term" value="F:RNA binding"/>
    <property type="evidence" value="ECO:0007669"/>
    <property type="project" value="TreeGrafter"/>
</dbReference>
<keyword evidence="9" id="KW-0804">Transcription</keyword>
<dbReference type="Pfam" id="PF18334">
    <property type="entry name" value="XRN1_D2_D3"/>
    <property type="match status" value="2"/>
</dbReference>
<evidence type="ECO:0000256" key="2">
    <source>
        <dbReference type="ARBA" id="ARBA00022472"/>
    </source>
</evidence>
<keyword evidence="20" id="KW-1185">Reference proteome</keyword>
<proteinExistence type="inferred from homology"/>
<keyword evidence="3" id="KW-0698">rRNA processing</keyword>
<feature type="region of interest" description="Disordered" evidence="13">
    <location>
        <begin position="1240"/>
        <end position="1316"/>
    </location>
</feature>
<dbReference type="FunFam" id="3.40.50.12390:FF:000005">
    <property type="entry name" value="5'-3' exoribonuclease 2"/>
    <property type="match status" value="1"/>
</dbReference>
<feature type="domain" description="Exoribonuclease Xrn1 D2/D3" evidence="18">
    <location>
        <begin position="998"/>
        <end position="1091"/>
    </location>
</feature>
<evidence type="ECO:0000256" key="4">
    <source>
        <dbReference type="ARBA" id="ARBA00022664"/>
    </source>
</evidence>
<gene>
    <name evidence="19" type="ORF">IV203_007489</name>
</gene>
<evidence type="ECO:0000259" key="15">
    <source>
        <dbReference type="Pfam" id="PF17846"/>
    </source>
</evidence>
<feature type="domain" description="5'-3' exoribonuclease 1 SH3-like" evidence="16">
    <location>
        <begin position="1135"/>
        <end position="1198"/>
    </location>
</feature>
<dbReference type="PANTHER" id="PTHR12341">
    <property type="entry name" value="5'-&gt;3' EXORIBONUCLEASE"/>
    <property type="match status" value="1"/>
</dbReference>
<feature type="compositionally biased region" description="Basic and acidic residues" evidence="13">
    <location>
        <begin position="1280"/>
        <end position="1300"/>
    </location>
</feature>
<evidence type="ECO:0000256" key="3">
    <source>
        <dbReference type="ARBA" id="ARBA00022552"/>
    </source>
</evidence>
<evidence type="ECO:0000259" key="14">
    <source>
        <dbReference type="Pfam" id="PF03159"/>
    </source>
</evidence>
<dbReference type="GO" id="GO:0004534">
    <property type="term" value="F:5'-3' RNA exonuclease activity"/>
    <property type="evidence" value="ECO:0007669"/>
    <property type="project" value="TreeGrafter"/>
</dbReference>
<dbReference type="Pfam" id="PF18332">
    <property type="entry name" value="XRN1_D1"/>
    <property type="match status" value="1"/>
</dbReference>
<evidence type="ECO:0000256" key="6">
    <source>
        <dbReference type="ARBA" id="ARBA00022801"/>
    </source>
</evidence>
<dbReference type="InterPro" id="IPR041106">
    <property type="entry name" value="XRN1_D2_D3"/>
</dbReference>
<name>A0A9K3KFL7_9STRA</name>
<dbReference type="PANTHER" id="PTHR12341:SF7">
    <property type="entry name" value="5'-3' EXORIBONUCLEASE 1"/>
    <property type="match status" value="1"/>
</dbReference>
<evidence type="ECO:0000256" key="9">
    <source>
        <dbReference type="ARBA" id="ARBA00023163"/>
    </source>
</evidence>
<evidence type="ECO:0000256" key="10">
    <source>
        <dbReference type="ARBA" id="ARBA00023242"/>
    </source>
</evidence>
<dbReference type="InterPro" id="IPR027073">
    <property type="entry name" value="5_3_exoribonuclease"/>
</dbReference>
<evidence type="ECO:0000256" key="12">
    <source>
        <dbReference type="PIRNR" id="PIRNR006743"/>
    </source>
</evidence>
<evidence type="ECO:0000313" key="19">
    <source>
        <dbReference type="EMBL" id="KAG7342396.1"/>
    </source>
</evidence>
<evidence type="ECO:0000256" key="13">
    <source>
        <dbReference type="SAM" id="MobiDB-lite"/>
    </source>
</evidence>
<evidence type="ECO:0000256" key="8">
    <source>
        <dbReference type="ARBA" id="ARBA00023015"/>
    </source>
</evidence>
<evidence type="ECO:0000256" key="1">
    <source>
        <dbReference type="ARBA" id="ARBA00004123"/>
    </source>
</evidence>
<evidence type="ECO:0000256" key="5">
    <source>
        <dbReference type="ARBA" id="ARBA00022722"/>
    </source>
</evidence>
<reference evidence="19" key="2">
    <citation type="submission" date="2021-04" db="EMBL/GenBank/DDBJ databases">
        <authorList>
            <person name="Podell S."/>
        </authorList>
    </citation>
    <scope>NUCLEOTIDE SEQUENCE</scope>
    <source>
        <strain evidence="19">Hildebrandi</strain>
    </source>
</reference>
<dbReference type="InterPro" id="IPR040992">
    <property type="entry name" value="XRN1_D1"/>
</dbReference>
<dbReference type="InterPro" id="IPR004859">
    <property type="entry name" value="Xrn1_N"/>
</dbReference>
<comment type="similarity">
    <text evidence="11 12">Belongs to the 5'-3' exonuclease family.</text>
</comment>
<feature type="compositionally biased region" description="Polar residues" evidence="13">
    <location>
        <begin position="1257"/>
        <end position="1279"/>
    </location>
</feature>
<feature type="domain" description="Xrn1 N-terminal" evidence="14">
    <location>
        <begin position="1"/>
        <end position="231"/>
    </location>
</feature>
<dbReference type="Pfam" id="PF18129">
    <property type="entry name" value="SH3_12"/>
    <property type="match status" value="1"/>
</dbReference>
<feature type="domain" description="Xrn1 helical" evidence="15">
    <location>
        <begin position="282"/>
        <end position="611"/>
    </location>
</feature>